<sequence>MYEREVLRFALLCNKPFQVKEVSVWLQLKRDACGKVLRKLESKGLVLPIGGGLARSHKFMFTEKAVALLHGKN</sequence>
<dbReference type="EMBL" id="CAKMMW010000019">
    <property type="protein sequence ID" value="CAH1220742.1"/>
    <property type="molecule type" value="Genomic_DNA"/>
</dbReference>
<protein>
    <recommendedName>
        <fullName evidence="3">MarR family transcriptional regulator</fullName>
    </recommendedName>
</protein>
<dbReference type="InterPro" id="IPR036390">
    <property type="entry name" value="WH_DNA-bd_sf"/>
</dbReference>
<gene>
    <name evidence="1" type="ORF">PAECIP111891_05098</name>
</gene>
<accession>A0ABM9CPT9</accession>
<name>A0ABM9CPT9_9BACL</name>
<reference evidence="1" key="1">
    <citation type="submission" date="2022-01" db="EMBL/GenBank/DDBJ databases">
        <authorList>
            <person name="Criscuolo A."/>
        </authorList>
    </citation>
    <scope>NUCLEOTIDE SEQUENCE</scope>
    <source>
        <strain evidence="1">CIP111891</strain>
    </source>
</reference>
<proteinExistence type="predicted"/>
<evidence type="ECO:0000313" key="1">
    <source>
        <dbReference type="EMBL" id="CAH1220742.1"/>
    </source>
</evidence>
<organism evidence="1 2">
    <name type="scientific">Paenibacillus allorhizoplanae</name>
    <dbReference type="NCBI Taxonomy" id="2905648"/>
    <lineage>
        <taxon>Bacteria</taxon>
        <taxon>Bacillati</taxon>
        <taxon>Bacillota</taxon>
        <taxon>Bacilli</taxon>
        <taxon>Bacillales</taxon>
        <taxon>Paenibacillaceae</taxon>
        <taxon>Paenibacillus</taxon>
    </lineage>
</organism>
<comment type="caution">
    <text evidence="1">The sequence shown here is derived from an EMBL/GenBank/DDBJ whole genome shotgun (WGS) entry which is preliminary data.</text>
</comment>
<evidence type="ECO:0000313" key="2">
    <source>
        <dbReference type="Proteomes" id="UP000838821"/>
    </source>
</evidence>
<dbReference type="SUPFAM" id="SSF46785">
    <property type="entry name" value="Winged helix' DNA-binding domain"/>
    <property type="match status" value="1"/>
</dbReference>
<dbReference type="Proteomes" id="UP000838821">
    <property type="component" value="Unassembled WGS sequence"/>
</dbReference>
<evidence type="ECO:0008006" key="3">
    <source>
        <dbReference type="Google" id="ProtNLM"/>
    </source>
</evidence>
<keyword evidence="2" id="KW-1185">Reference proteome</keyword>